<dbReference type="eggNOG" id="KOG3528">
    <property type="taxonomic scope" value="Eukaryota"/>
</dbReference>
<dbReference type="InParanoid" id="T1F2V4"/>
<dbReference type="Gene3D" id="2.30.42.10">
    <property type="match status" value="1"/>
</dbReference>
<dbReference type="EMBL" id="AMQM01003502">
    <property type="status" value="NOT_ANNOTATED_CDS"/>
    <property type="molecule type" value="Genomic_DNA"/>
</dbReference>
<dbReference type="EnsemblMetazoa" id="HelroT170275">
    <property type="protein sequence ID" value="HelroP170275"/>
    <property type="gene ID" value="HelroG170275"/>
</dbReference>
<dbReference type="KEGG" id="hro:HELRODRAFT_170275"/>
<reference evidence="4" key="3">
    <citation type="submission" date="2015-06" db="UniProtKB">
        <authorList>
            <consortium name="EnsemblMetazoa"/>
        </authorList>
    </citation>
    <scope>IDENTIFICATION</scope>
</reference>
<organism evidence="4 5">
    <name type="scientific">Helobdella robusta</name>
    <name type="common">Californian leech</name>
    <dbReference type="NCBI Taxonomy" id="6412"/>
    <lineage>
        <taxon>Eukaryota</taxon>
        <taxon>Metazoa</taxon>
        <taxon>Spiralia</taxon>
        <taxon>Lophotrochozoa</taxon>
        <taxon>Annelida</taxon>
        <taxon>Clitellata</taxon>
        <taxon>Hirudinea</taxon>
        <taxon>Rhynchobdellida</taxon>
        <taxon>Glossiphoniidae</taxon>
        <taxon>Helobdella</taxon>
    </lineage>
</organism>
<feature type="compositionally biased region" description="Polar residues" evidence="1">
    <location>
        <begin position="33"/>
        <end position="49"/>
    </location>
</feature>
<name>T1F2V4_HELRO</name>
<accession>T1F2V4</accession>
<dbReference type="PROSITE" id="PS50106">
    <property type="entry name" value="PDZ"/>
    <property type="match status" value="1"/>
</dbReference>
<protein>
    <recommendedName>
        <fullName evidence="2">PDZ domain-containing protein</fullName>
    </recommendedName>
</protein>
<reference evidence="5" key="1">
    <citation type="submission" date="2012-12" db="EMBL/GenBank/DDBJ databases">
        <authorList>
            <person name="Hellsten U."/>
            <person name="Grimwood J."/>
            <person name="Chapman J.A."/>
            <person name="Shapiro H."/>
            <person name="Aerts A."/>
            <person name="Otillar R.P."/>
            <person name="Terry A.Y."/>
            <person name="Boore J.L."/>
            <person name="Simakov O."/>
            <person name="Marletaz F."/>
            <person name="Cho S.-J."/>
            <person name="Edsinger-Gonzales E."/>
            <person name="Havlak P."/>
            <person name="Kuo D.-H."/>
            <person name="Larsson T."/>
            <person name="Lv J."/>
            <person name="Arendt D."/>
            <person name="Savage R."/>
            <person name="Osoegawa K."/>
            <person name="de Jong P."/>
            <person name="Lindberg D.R."/>
            <person name="Seaver E.C."/>
            <person name="Weisblat D.A."/>
            <person name="Putnam N.H."/>
            <person name="Grigoriev I.V."/>
            <person name="Rokhsar D.S."/>
        </authorList>
    </citation>
    <scope>NUCLEOTIDE SEQUENCE</scope>
</reference>
<evidence type="ECO:0000313" key="3">
    <source>
        <dbReference type="EMBL" id="ESO07731.1"/>
    </source>
</evidence>
<dbReference type="SUPFAM" id="SSF50156">
    <property type="entry name" value="PDZ domain-like"/>
    <property type="match status" value="1"/>
</dbReference>
<reference evidence="3 5" key="2">
    <citation type="journal article" date="2013" name="Nature">
        <title>Insights into bilaterian evolution from three spiralian genomes.</title>
        <authorList>
            <person name="Simakov O."/>
            <person name="Marletaz F."/>
            <person name="Cho S.J."/>
            <person name="Edsinger-Gonzales E."/>
            <person name="Havlak P."/>
            <person name="Hellsten U."/>
            <person name="Kuo D.H."/>
            <person name="Larsson T."/>
            <person name="Lv J."/>
            <person name="Arendt D."/>
            <person name="Savage R."/>
            <person name="Osoegawa K."/>
            <person name="de Jong P."/>
            <person name="Grimwood J."/>
            <person name="Chapman J.A."/>
            <person name="Shapiro H."/>
            <person name="Aerts A."/>
            <person name="Otillar R.P."/>
            <person name="Terry A.Y."/>
            <person name="Boore J.L."/>
            <person name="Grigoriev I.V."/>
            <person name="Lindberg D.R."/>
            <person name="Seaver E.C."/>
            <person name="Weisblat D.A."/>
            <person name="Putnam N.H."/>
            <person name="Rokhsar D.S."/>
        </authorList>
    </citation>
    <scope>NUCLEOTIDE SEQUENCE</scope>
</reference>
<dbReference type="PANTHER" id="PTHR19964:SF84">
    <property type="entry name" value="LIGAND OF NUMB PROTEIN X 2-LIKE ISOFORM X1"/>
    <property type="match status" value="1"/>
</dbReference>
<proteinExistence type="predicted"/>
<dbReference type="Pfam" id="PF00595">
    <property type="entry name" value="PDZ"/>
    <property type="match status" value="1"/>
</dbReference>
<dbReference type="CTD" id="20203153"/>
<evidence type="ECO:0000256" key="1">
    <source>
        <dbReference type="SAM" id="MobiDB-lite"/>
    </source>
</evidence>
<feature type="compositionally biased region" description="Polar residues" evidence="1">
    <location>
        <begin position="65"/>
        <end position="76"/>
    </location>
</feature>
<dbReference type="PANTHER" id="PTHR19964">
    <property type="entry name" value="MULTIPLE PDZ DOMAIN PROTEIN"/>
    <property type="match status" value="1"/>
</dbReference>
<keyword evidence="5" id="KW-1185">Reference proteome</keyword>
<dbReference type="InterPro" id="IPR036034">
    <property type="entry name" value="PDZ_sf"/>
</dbReference>
<evidence type="ECO:0000259" key="2">
    <source>
        <dbReference type="PROSITE" id="PS50106"/>
    </source>
</evidence>
<sequence>MEGNNIPLTSNATFVTKISSECPVQQQHQQQQESCEASNNKATHSTSYNAADDDDDDDDEKVEQSKNAFGTSTQRPTDLLTPIYIGQINGQTGETNQSSSTKIRSTNQSEMRISEEKFIDLRDRISVLHIYRGQSSCLGISIVGGIDTPLTSVVVQEVHKNGAAYRDGRLAPGDHILQAFGCALMKILFSYRPLQRRQDNFEMSTVHLADSFQAPAKRDVVEPNRKAPVSKLWKELSEQYHKLQKAEFKIIAFVPKRNM</sequence>
<dbReference type="InterPro" id="IPR001478">
    <property type="entry name" value="PDZ"/>
</dbReference>
<feature type="domain" description="PDZ" evidence="2">
    <location>
        <begin position="127"/>
        <end position="181"/>
    </location>
</feature>
<feature type="region of interest" description="Disordered" evidence="1">
    <location>
        <begin position="21"/>
        <end position="76"/>
    </location>
</feature>
<dbReference type="AlphaFoldDB" id="T1F2V4"/>
<feature type="region of interest" description="Disordered" evidence="1">
    <location>
        <begin position="89"/>
        <end position="109"/>
    </location>
</feature>
<dbReference type="Proteomes" id="UP000015101">
    <property type="component" value="Unassembled WGS sequence"/>
</dbReference>
<dbReference type="GeneID" id="20203153"/>
<dbReference type="EMBL" id="KB096183">
    <property type="protein sequence ID" value="ESO07731.1"/>
    <property type="molecule type" value="Genomic_DNA"/>
</dbReference>
<gene>
    <name evidence="4" type="primary">20203153</name>
    <name evidence="3" type="ORF">HELRODRAFT_170275</name>
</gene>
<evidence type="ECO:0000313" key="4">
    <source>
        <dbReference type="EnsemblMetazoa" id="HelroP170275"/>
    </source>
</evidence>
<dbReference type="OrthoDB" id="438726at2759"/>
<evidence type="ECO:0000313" key="5">
    <source>
        <dbReference type="Proteomes" id="UP000015101"/>
    </source>
</evidence>
<feature type="compositionally biased region" description="Acidic residues" evidence="1">
    <location>
        <begin position="51"/>
        <end position="61"/>
    </location>
</feature>
<dbReference type="InterPro" id="IPR051342">
    <property type="entry name" value="PDZ_scaffold"/>
</dbReference>
<dbReference type="HOGENOM" id="CLU_1074713_0_0_1"/>
<dbReference type="STRING" id="6412.T1F2V4"/>
<dbReference type="RefSeq" id="XP_009014342.1">
    <property type="nucleotide sequence ID" value="XM_009016094.1"/>
</dbReference>